<reference evidence="2" key="2">
    <citation type="journal article" date="2022" name="Hortic Res">
        <title>The genome of Dioscorea zingiberensis sheds light on the biosynthesis, origin and evolution of the medicinally important diosgenin saponins.</title>
        <authorList>
            <person name="Li Y."/>
            <person name="Tan C."/>
            <person name="Li Z."/>
            <person name="Guo J."/>
            <person name="Li S."/>
            <person name="Chen X."/>
            <person name="Wang C."/>
            <person name="Dai X."/>
            <person name="Yang H."/>
            <person name="Song W."/>
            <person name="Hou L."/>
            <person name="Xu J."/>
            <person name="Tong Z."/>
            <person name="Xu A."/>
            <person name="Yuan X."/>
            <person name="Wang W."/>
            <person name="Yang Q."/>
            <person name="Chen L."/>
            <person name="Sun Z."/>
            <person name="Wang K."/>
            <person name="Pan B."/>
            <person name="Chen J."/>
            <person name="Bao Y."/>
            <person name="Liu F."/>
            <person name="Qi X."/>
            <person name="Gang D.R."/>
            <person name="Wen J."/>
            <person name="Li J."/>
        </authorList>
    </citation>
    <scope>NUCLEOTIDE SEQUENCE</scope>
    <source>
        <strain evidence="2">Dzin_1.0</strain>
    </source>
</reference>
<name>A0A9D5HD38_9LILI</name>
<proteinExistence type="predicted"/>
<dbReference type="Proteomes" id="UP001085076">
    <property type="component" value="Miscellaneous, Linkage group lg05"/>
</dbReference>
<protein>
    <submittedName>
        <fullName evidence="2">Uncharacterized protein</fullName>
    </submittedName>
</protein>
<accession>A0A9D5HD38</accession>
<dbReference type="EMBL" id="JAGGNH010000005">
    <property type="protein sequence ID" value="KAJ0972139.1"/>
    <property type="molecule type" value="Genomic_DNA"/>
</dbReference>
<dbReference type="PANTHER" id="PTHR47296">
    <property type="entry name" value="PROTEIN TIC 40, CHLOROPLASTIC"/>
    <property type="match status" value="1"/>
</dbReference>
<dbReference type="AlphaFoldDB" id="A0A9D5HD38"/>
<dbReference type="GO" id="GO:0009535">
    <property type="term" value="C:chloroplast thylakoid membrane"/>
    <property type="evidence" value="ECO:0007669"/>
    <property type="project" value="TreeGrafter"/>
</dbReference>
<evidence type="ECO:0000313" key="2">
    <source>
        <dbReference type="EMBL" id="KAJ0972139.1"/>
    </source>
</evidence>
<comment type="caution">
    <text evidence="2">The sequence shown here is derived from an EMBL/GenBank/DDBJ whole genome shotgun (WGS) entry which is preliminary data.</text>
</comment>
<dbReference type="GO" id="GO:0009706">
    <property type="term" value="C:chloroplast inner membrane"/>
    <property type="evidence" value="ECO:0007669"/>
    <property type="project" value="TreeGrafter"/>
</dbReference>
<feature type="region of interest" description="Disordered" evidence="1">
    <location>
        <begin position="146"/>
        <end position="167"/>
    </location>
</feature>
<evidence type="ECO:0000256" key="1">
    <source>
        <dbReference type="SAM" id="MobiDB-lite"/>
    </source>
</evidence>
<sequence length="238" mass="25235">METLSLLPARPPVLPAGFPARTSAFSPVRRARCVVSAWRGGSRTAPEKLEKQHFATFVSQSTTGQTLVASSNPEILAPPPPSYIGSPLLWIGVGIGISAAFNTMATRLKRIAILKAFKEVMGPNSTQDGHFNTAAFAPGTPFPFPSASPSAPTIQTPTSAASKPSVPLDVPKTNVKEILQTDITNKTKVGLHSFHSSPFPKLPASLSWLPWFGFLEPVSEVQLLSSVGDFNSSASISD</sequence>
<dbReference type="OrthoDB" id="779642at2759"/>
<organism evidence="2 3">
    <name type="scientific">Dioscorea zingiberensis</name>
    <dbReference type="NCBI Taxonomy" id="325984"/>
    <lineage>
        <taxon>Eukaryota</taxon>
        <taxon>Viridiplantae</taxon>
        <taxon>Streptophyta</taxon>
        <taxon>Embryophyta</taxon>
        <taxon>Tracheophyta</taxon>
        <taxon>Spermatophyta</taxon>
        <taxon>Magnoliopsida</taxon>
        <taxon>Liliopsida</taxon>
        <taxon>Dioscoreales</taxon>
        <taxon>Dioscoreaceae</taxon>
        <taxon>Dioscorea</taxon>
    </lineage>
</organism>
<gene>
    <name evidence="2" type="ORF">J5N97_020098</name>
</gene>
<keyword evidence="3" id="KW-1185">Reference proteome</keyword>
<dbReference type="GO" id="GO:0009658">
    <property type="term" value="P:chloroplast organization"/>
    <property type="evidence" value="ECO:0007669"/>
    <property type="project" value="TreeGrafter"/>
</dbReference>
<evidence type="ECO:0000313" key="3">
    <source>
        <dbReference type="Proteomes" id="UP001085076"/>
    </source>
</evidence>
<reference evidence="2" key="1">
    <citation type="submission" date="2021-03" db="EMBL/GenBank/DDBJ databases">
        <authorList>
            <person name="Li Z."/>
            <person name="Yang C."/>
        </authorList>
    </citation>
    <scope>NUCLEOTIDE SEQUENCE</scope>
    <source>
        <strain evidence="2">Dzin_1.0</strain>
        <tissue evidence="2">Leaf</tissue>
    </source>
</reference>
<dbReference type="GO" id="GO:0045037">
    <property type="term" value="P:protein import into chloroplast stroma"/>
    <property type="evidence" value="ECO:0007669"/>
    <property type="project" value="TreeGrafter"/>
</dbReference>
<dbReference type="PANTHER" id="PTHR47296:SF1">
    <property type="entry name" value="PROTEIN TIC 40, CHLOROPLASTIC"/>
    <property type="match status" value="1"/>
</dbReference>